<dbReference type="Pfam" id="PF00210">
    <property type="entry name" value="Ferritin"/>
    <property type="match status" value="1"/>
</dbReference>
<comment type="caution">
    <text evidence="4">The sequence shown here is derived from an EMBL/GenBank/DDBJ whole genome shotgun (WGS) entry which is preliminary data.</text>
</comment>
<dbReference type="OrthoDB" id="9797023at2"/>
<dbReference type="RefSeq" id="WP_122910768.1">
    <property type="nucleotide sequence ID" value="NZ_CBCSBE010000014.1"/>
</dbReference>
<dbReference type="PROSITE" id="PS00818">
    <property type="entry name" value="DPS_1"/>
    <property type="match status" value="1"/>
</dbReference>
<dbReference type="InterPro" id="IPR009078">
    <property type="entry name" value="Ferritin-like_SF"/>
</dbReference>
<dbReference type="AlphaFoldDB" id="A0A3M8BYG4"/>
<evidence type="ECO:0000313" key="5">
    <source>
        <dbReference type="Proteomes" id="UP000282028"/>
    </source>
</evidence>
<dbReference type="PRINTS" id="PR01346">
    <property type="entry name" value="HELNAPAPROT"/>
</dbReference>
<evidence type="ECO:0000256" key="1">
    <source>
        <dbReference type="ARBA" id="ARBA00009497"/>
    </source>
</evidence>
<accession>A0A3M8BYG4</accession>
<dbReference type="PANTHER" id="PTHR42932:SF1">
    <property type="entry name" value="GENERAL STRESS PROTEIN 20U"/>
    <property type="match status" value="1"/>
</dbReference>
<dbReference type="InterPro" id="IPR008331">
    <property type="entry name" value="Ferritin_DPS_dom"/>
</dbReference>
<proteinExistence type="inferred from homology"/>
<sequence>MSITMSRPVTEVLNKQVANWSVLFIKLHHFHWYVTGPNFFTLHSKFEELYNEAASYVDELAERLLAKNGKPVSTMKACMQQASIQEASGGETAEQMVQAVVNDFNTLINELKEGIAAAEAADDDATADMFVGMSNSLEKHVWMLQAYLGK</sequence>
<evidence type="ECO:0000256" key="2">
    <source>
        <dbReference type="RuleBase" id="RU003875"/>
    </source>
</evidence>
<protein>
    <submittedName>
        <fullName evidence="4">DNA starvation/stationary phase protection protein</fullName>
    </submittedName>
</protein>
<dbReference type="Gene3D" id="1.20.1260.10">
    <property type="match status" value="1"/>
</dbReference>
<dbReference type="PANTHER" id="PTHR42932">
    <property type="entry name" value="GENERAL STRESS PROTEIN 20U"/>
    <property type="match status" value="1"/>
</dbReference>
<dbReference type="GO" id="GO:0016722">
    <property type="term" value="F:oxidoreductase activity, acting on metal ions"/>
    <property type="evidence" value="ECO:0007669"/>
    <property type="project" value="InterPro"/>
</dbReference>
<dbReference type="CDD" id="cd01043">
    <property type="entry name" value="DPS"/>
    <property type="match status" value="1"/>
</dbReference>
<dbReference type="InterPro" id="IPR002177">
    <property type="entry name" value="DPS_DNA-bd"/>
</dbReference>
<comment type="similarity">
    <text evidence="1 2">Belongs to the Dps family.</text>
</comment>
<name>A0A3M8BYG4_9BACL</name>
<dbReference type="InterPro" id="IPR023188">
    <property type="entry name" value="DPS_DNA-bd_CS"/>
</dbReference>
<feature type="domain" description="Ferritin/DPS" evidence="3">
    <location>
        <begin position="11"/>
        <end position="150"/>
    </location>
</feature>
<gene>
    <name evidence="4" type="ORF">EDM52_20310</name>
</gene>
<dbReference type="PIRSF" id="PIRSF005900">
    <property type="entry name" value="Dps"/>
    <property type="match status" value="1"/>
</dbReference>
<dbReference type="Proteomes" id="UP000282028">
    <property type="component" value="Unassembled WGS sequence"/>
</dbReference>
<keyword evidence="5" id="KW-1185">Reference proteome</keyword>
<evidence type="ECO:0000313" key="4">
    <source>
        <dbReference type="EMBL" id="RNB68468.1"/>
    </source>
</evidence>
<dbReference type="EMBL" id="RHHR01000044">
    <property type="protein sequence ID" value="RNB68468.1"/>
    <property type="molecule type" value="Genomic_DNA"/>
</dbReference>
<organism evidence="4 5">
    <name type="scientific">Brevibacillus invocatus</name>
    <dbReference type="NCBI Taxonomy" id="173959"/>
    <lineage>
        <taxon>Bacteria</taxon>
        <taxon>Bacillati</taxon>
        <taxon>Bacillota</taxon>
        <taxon>Bacilli</taxon>
        <taxon>Bacillales</taxon>
        <taxon>Paenibacillaceae</taxon>
        <taxon>Brevibacillus</taxon>
    </lineage>
</organism>
<reference evidence="4 5" key="1">
    <citation type="submission" date="2018-10" db="EMBL/GenBank/DDBJ databases">
        <title>Phylogenomics of Brevibacillus.</title>
        <authorList>
            <person name="Dunlap C."/>
        </authorList>
    </citation>
    <scope>NUCLEOTIDE SEQUENCE [LARGE SCALE GENOMIC DNA]</scope>
    <source>
        <strain evidence="4 5">JCM 12215</strain>
    </source>
</reference>
<dbReference type="InterPro" id="IPR012347">
    <property type="entry name" value="Ferritin-like"/>
</dbReference>
<evidence type="ECO:0000259" key="3">
    <source>
        <dbReference type="Pfam" id="PF00210"/>
    </source>
</evidence>
<dbReference type="GO" id="GO:0008199">
    <property type="term" value="F:ferric iron binding"/>
    <property type="evidence" value="ECO:0007669"/>
    <property type="project" value="InterPro"/>
</dbReference>
<dbReference type="SUPFAM" id="SSF47240">
    <property type="entry name" value="Ferritin-like"/>
    <property type="match status" value="1"/>
</dbReference>